<dbReference type="PATRIC" id="fig|1423784.4.peg.800"/>
<evidence type="ECO:0000256" key="1">
    <source>
        <dbReference type="SAM" id="Phobius"/>
    </source>
</evidence>
<name>A0A0R1YYE4_9LACO</name>
<keyword evidence="1" id="KW-1133">Transmembrane helix</keyword>
<dbReference type="AlphaFoldDB" id="A0A0R1YYE4"/>
<protein>
    <submittedName>
        <fullName evidence="2">Uncharacterized protein</fullName>
    </submittedName>
</protein>
<feature type="transmembrane region" description="Helical" evidence="1">
    <location>
        <begin position="27"/>
        <end position="52"/>
    </location>
</feature>
<keyword evidence="1" id="KW-0472">Membrane</keyword>
<organism evidence="2 3">
    <name type="scientific">Lentilactobacillus parabuchneri DSM 5707 = NBRC 107865</name>
    <dbReference type="NCBI Taxonomy" id="1423784"/>
    <lineage>
        <taxon>Bacteria</taxon>
        <taxon>Bacillati</taxon>
        <taxon>Bacillota</taxon>
        <taxon>Bacilli</taxon>
        <taxon>Lactobacillales</taxon>
        <taxon>Lactobacillaceae</taxon>
        <taxon>Lentilactobacillus</taxon>
    </lineage>
</organism>
<evidence type="ECO:0000313" key="3">
    <source>
        <dbReference type="Proteomes" id="UP000051957"/>
    </source>
</evidence>
<dbReference type="EMBL" id="AZGK01000015">
    <property type="protein sequence ID" value="KRM45620.1"/>
    <property type="molecule type" value="Genomic_DNA"/>
</dbReference>
<gene>
    <name evidence="2" type="ORF">FC51_GL000796</name>
</gene>
<comment type="caution">
    <text evidence="2">The sequence shown here is derived from an EMBL/GenBank/DDBJ whole genome shotgun (WGS) entry which is preliminary data.</text>
</comment>
<dbReference type="Proteomes" id="UP000051957">
    <property type="component" value="Unassembled WGS sequence"/>
</dbReference>
<evidence type="ECO:0000313" key="2">
    <source>
        <dbReference type="EMBL" id="KRM45620.1"/>
    </source>
</evidence>
<sequence>MFVLAIFGIFILVYGFKQKERPAVRNIFVGVGVMILIFAILAATPWGADILLNMFH</sequence>
<keyword evidence="1" id="KW-0812">Transmembrane</keyword>
<accession>A0A0R1YYE4</accession>
<proteinExistence type="predicted"/>
<reference evidence="2 3" key="1">
    <citation type="journal article" date="2015" name="Genome Announc.">
        <title>Expanding the biotechnology potential of lactobacilli through comparative genomics of 213 strains and associated genera.</title>
        <authorList>
            <person name="Sun Z."/>
            <person name="Harris H.M."/>
            <person name="McCann A."/>
            <person name="Guo C."/>
            <person name="Argimon S."/>
            <person name="Zhang W."/>
            <person name="Yang X."/>
            <person name="Jeffery I.B."/>
            <person name="Cooney J.C."/>
            <person name="Kagawa T.F."/>
            <person name="Liu W."/>
            <person name="Song Y."/>
            <person name="Salvetti E."/>
            <person name="Wrobel A."/>
            <person name="Rasinkangas P."/>
            <person name="Parkhill J."/>
            <person name="Rea M.C."/>
            <person name="O'Sullivan O."/>
            <person name="Ritari J."/>
            <person name="Douillard F.P."/>
            <person name="Paul Ross R."/>
            <person name="Yang R."/>
            <person name="Briner A.E."/>
            <person name="Felis G.E."/>
            <person name="de Vos W.M."/>
            <person name="Barrangou R."/>
            <person name="Klaenhammer T.R."/>
            <person name="Caufield P.W."/>
            <person name="Cui Y."/>
            <person name="Zhang H."/>
            <person name="O'Toole P.W."/>
        </authorList>
    </citation>
    <scope>NUCLEOTIDE SEQUENCE [LARGE SCALE GENOMIC DNA]</scope>
    <source>
        <strain evidence="2 3">DSM 5707</strain>
    </source>
</reference>